<dbReference type="GO" id="GO:0098719">
    <property type="term" value="P:sodium ion import across plasma membrane"/>
    <property type="evidence" value="ECO:0007669"/>
    <property type="project" value="TreeGrafter"/>
</dbReference>
<evidence type="ECO:0000313" key="7">
    <source>
        <dbReference type="Proteomes" id="UP000289340"/>
    </source>
</evidence>
<feature type="transmembrane region" description="Helical" evidence="5">
    <location>
        <begin position="61"/>
        <end position="83"/>
    </location>
</feature>
<comment type="caution">
    <text evidence="6">The sequence shown here is derived from an EMBL/GenBank/DDBJ whole genome shotgun (WGS) entry which is preliminary data.</text>
</comment>
<evidence type="ECO:0000313" key="6">
    <source>
        <dbReference type="EMBL" id="RZB51250.1"/>
    </source>
</evidence>
<evidence type="ECO:0000256" key="2">
    <source>
        <dbReference type="ARBA" id="ARBA00022538"/>
    </source>
</evidence>
<dbReference type="InterPro" id="IPR018422">
    <property type="entry name" value="Cation/H_exchanger_CPA1"/>
</dbReference>
<organism evidence="6 7">
    <name type="scientific">Glycine soja</name>
    <name type="common">Wild soybean</name>
    <dbReference type="NCBI Taxonomy" id="3848"/>
    <lineage>
        <taxon>Eukaryota</taxon>
        <taxon>Viridiplantae</taxon>
        <taxon>Streptophyta</taxon>
        <taxon>Embryophyta</taxon>
        <taxon>Tracheophyta</taxon>
        <taxon>Spermatophyta</taxon>
        <taxon>Magnoliopsida</taxon>
        <taxon>eudicotyledons</taxon>
        <taxon>Gunneridae</taxon>
        <taxon>Pentapetalae</taxon>
        <taxon>rosids</taxon>
        <taxon>fabids</taxon>
        <taxon>Fabales</taxon>
        <taxon>Fabaceae</taxon>
        <taxon>Papilionoideae</taxon>
        <taxon>50 kb inversion clade</taxon>
        <taxon>NPAAA clade</taxon>
        <taxon>indigoferoid/millettioid clade</taxon>
        <taxon>Phaseoleae</taxon>
        <taxon>Glycine</taxon>
        <taxon>Glycine subgen. Soja</taxon>
    </lineage>
</organism>
<dbReference type="GO" id="GO:0005886">
    <property type="term" value="C:plasma membrane"/>
    <property type="evidence" value="ECO:0007669"/>
    <property type="project" value="TreeGrafter"/>
</dbReference>
<dbReference type="GO" id="GO:0051453">
    <property type="term" value="P:regulation of intracellular pH"/>
    <property type="evidence" value="ECO:0007669"/>
    <property type="project" value="TreeGrafter"/>
</dbReference>
<dbReference type="PANTHER" id="PTHR10110:SF179">
    <property type="entry name" value="SODIUM_HYDROGEN EXCHANGER 4"/>
    <property type="match status" value="1"/>
</dbReference>
<evidence type="ECO:0000256" key="3">
    <source>
        <dbReference type="ARBA" id="ARBA00022958"/>
    </source>
</evidence>
<keyword evidence="3" id="KW-0630">Potassium</keyword>
<evidence type="ECO:0000256" key="1">
    <source>
        <dbReference type="ARBA" id="ARBA00022448"/>
    </source>
</evidence>
<dbReference type="GO" id="GO:0015385">
    <property type="term" value="F:sodium:proton antiporter activity"/>
    <property type="evidence" value="ECO:0007669"/>
    <property type="project" value="InterPro"/>
</dbReference>
<dbReference type="GO" id="GO:0015386">
    <property type="term" value="F:potassium:proton antiporter activity"/>
    <property type="evidence" value="ECO:0007669"/>
    <property type="project" value="TreeGrafter"/>
</dbReference>
<feature type="transmembrane region" description="Helical" evidence="5">
    <location>
        <begin position="12"/>
        <end position="41"/>
    </location>
</feature>
<keyword evidence="5" id="KW-0472">Membrane</keyword>
<accession>A0A445FQS5</accession>
<reference evidence="6 7" key="1">
    <citation type="submission" date="2018-09" db="EMBL/GenBank/DDBJ databases">
        <title>A high-quality reference genome of wild soybean provides a powerful tool to mine soybean genomes.</title>
        <authorList>
            <person name="Xie M."/>
            <person name="Chung C.Y.L."/>
            <person name="Li M.-W."/>
            <person name="Wong F.-L."/>
            <person name="Chan T.-F."/>
            <person name="Lam H.-M."/>
        </authorList>
    </citation>
    <scope>NUCLEOTIDE SEQUENCE [LARGE SCALE GENOMIC DNA]</scope>
    <source>
        <strain evidence="7">cv. W05</strain>
        <tissue evidence="6">Hypocotyl of etiolated seedlings</tissue>
    </source>
</reference>
<keyword evidence="4" id="KW-0406">Ion transport</keyword>
<gene>
    <name evidence="6" type="ORF">D0Y65_047885</name>
</gene>
<name>A0A445FQS5_GLYSO</name>
<dbReference type="Proteomes" id="UP000289340">
    <property type="component" value="Chromosome 18"/>
</dbReference>
<proteinExistence type="predicted"/>
<dbReference type="AlphaFoldDB" id="A0A445FQS5"/>
<feature type="non-terminal residue" evidence="6">
    <location>
        <position position="1"/>
    </location>
</feature>
<dbReference type="EMBL" id="QZWG01000018">
    <property type="protein sequence ID" value="RZB51250.1"/>
    <property type="molecule type" value="Genomic_DNA"/>
</dbReference>
<dbReference type="PANTHER" id="PTHR10110">
    <property type="entry name" value="SODIUM/HYDROGEN EXCHANGER"/>
    <property type="match status" value="1"/>
</dbReference>
<keyword evidence="5" id="KW-0812">Transmembrane</keyword>
<evidence type="ECO:0000256" key="4">
    <source>
        <dbReference type="ARBA" id="ARBA00023065"/>
    </source>
</evidence>
<protein>
    <submittedName>
        <fullName evidence="6">Sodium/hydrogen exchanger 4</fullName>
    </submittedName>
</protein>
<evidence type="ECO:0000256" key="5">
    <source>
        <dbReference type="SAM" id="Phobius"/>
    </source>
</evidence>
<keyword evidence="2" id="KW-0633">Potassium transport</keyword>
<keyword evidence="5" id="KW-1133">Transmembrane helix</keyword>
<keyword evidence="1" id="KW-0813">Transport</keyword>
<keyword evidence="7" id="KW-1185">Reference proteome</keyword>
<sequence>KKCNNIREKITYTLFFGILIFCRHVFATMSFIAETFIFLYVGMDALDIEKLKMTQLSYGNLVGIYSPLILLILLGRAAFVFPLSTLANYTNTRATSDRASSITFKHQVSKHILYDILIL</sequence>